<proteinExistence type="predicted"/>
<organism evidence="2 3">
    <name type="scientific">Salmonella enterica subsp. arizonae</name>
    <dbReference type="NCBI Taxonomy" id="59203"/>
    <lineage>
        <taxon>Bacteria</taxon>
        <taxon>Pseudomonadati</taxon>
        <taxon>Pseudomonadota</taxon>
        <taxon>Gammaproteobacteria</taxon>
        <taxon>Enterobacterales</taxon>
        <taxon>Enterobacteriaceae</taxon>
        <taxon>Salmonella</taxon>
    </lineage>
</organism>
<evidence type="ECO:0000313" key="2">
    <source>
        <dbReference type="EMBL" id="VEA78578.1"/>
    </source>
</evidence>
<dbReference type="AlphaFoldDB" id="A0A447R8I9"/>
<gene>
    <name evidence="2" type="ORF">NCTC10047_04538</name>
</gene>
<keyword evidence="1" id="KW-1133">Transmembrane helix</keyword>
<reference evidence="2 3" key="1">
    <citation type="submission" date="2018-12" db="EMBL/GenBank/DDBJ databases">
        <authorList>
            <consortium name="Pathogen Informatics"/>
        </authorList>
    </citation>
    <scope>NUCLEOTIDE SEQUENCE [LARGE SCALE GENOMIC DNA]</scope>
    <source>
        <strain evidence="2 3">NCTC10047</strain>
    </source>
</reference>
<feature type="transmembrane region" description="Helical" evidence="1">
    <location>
        <begin position="51"/>
        <end position="73"/>
    </location>
</feature>
<dbReference type="EMBL" id="LR134156">
    <property type="protein sequence ID" value="VEA78578.1"/>
    <property type="molecule type" value="Genomic_DNA"/>
</dbReference>
<dbReference type="Proteomes" id="UP000275676">
    <property type="component" value="Chromosome"/>
</dbReference>
<protein>
    <submittedName>
        <fullName evidence="2">Uncharacterized protein</fullName>
    </submittedName>
</protein>
<keyword evidence="1" id="KW-0812">Transmembrane</keyword>
<accession>A0A447R8I9</accession>
<evidence type="ECO:0000256" key="1">
    <source>
        <dbReference type="SAM" id="Phobius"/>
    </source>
</evidence>
<keyword evidence="1" id="KW-0472">Membrane</keyword>
<sequence>MIRQPDQIIQRQPLGEFAELITLFRADQRIKIAPVFHLLRGLRHFRHQRPLVLPIICILFNLLADFPLACRVFTQLLRQLRQPLRELLRRTRWLQTGGRLLLMVSQRLRGLRA</sequence>
<name>A0A447R8I9_SALER</name>
<evidence type="ECO:0000313" key="3">
    <source>
        <dbReference type="Proteomes" id="UP000275676"/>
    </source>
</evidence>